<evidence type="ECO:0000256" key="3">
    <source>
        <dbReference type="ARBA" id="ARBA00022840"/>
    </source>
</evidence>
<evidence type="ECO:0000313" key="5">
    <source>
        <dbReference type="EMBL" id="KKT82070.1"/>
    </source>
</evidence>
<dbReference type="InterPro" id="IPR027417">
    <property type="entry name" value="P-loop_NTPase"/>
</dbReference>
<dbReference type="CDD" id="cd03217">
    <property type="entry name" value="ABC_FeS_Assembly"/>
    <property type="match status" value="1"/>
</dbReference>
<dbReference type="PATRIC" id="fig|1618610.3.peg.151"/>
<evidence type="ECO:0000259" key="4">
    <source>
        <dbReference type="PROSITE" id="PS50893"/>
    </source>
</evidence>
<dbReference type="GO" id="GO:0005524">
    <property type="term" value="F:ATP binding"/>
    <property type="evidence" value="ECO:0007669"/>
    <property type="project" value="UniProtKB-KW"/>
</dbReference>
<dbReference type="PROSITE" id="PS50893">
    <property type="entry name" value="ABC_TRANSPORTER_2"/>
    <property type="match status" value="1"/>
</dbReference>
<proteinExistence type="inferred from homology"/>
<comment type="caution">
    <text evidence="5">The sequence shown here is derived from an EMBL/GenBank/DDBJ whole genome shotgun (WGS) entry which is preliminary data.</text>
</comment>
<evidence type="ECO:0000313" key="6">
    <source>
        <dbReference type="Proteomes" id="UP000034595"/>
    </source>
</evidence>
<evidence type="ECO:0000256" key="1">
    <source>
        <dbReference type="ARBA" id="ARBA00006216"/>
    </source>
</evidence>
<evidence type="ECO:0000256" key="2">
    <source>
        <dbReference type="ARBA" id="ARBA00022741"/>
    </source>
</evidence>
<dbReference type="SMART" id="SM00382">
    <property type="entry name" value="AAA"/>
    <property type="match status" value="1"/>
</dbReference>
<dbReference type="GO" id="GO:0016887">
    <property type="term" value="F:ATP hydrolysis activity"/>
    <property type="evidence" value="ECO:0007669"/>
    <property type="project" value="InterPro"/>
</dbReference>
<gene>
    <name evidence="5" type="ORF">UW78_C0003G0030</name>
</gene>
<protein>
    <submittedName>
        <fullName evidence="5">FeS assembly ATPase SufC</fullName>
    </submittedName>
</protein>
<organism evidence="5 6">
    <name type="scientific">Candidatus Azambacteria bacterium GW2011_GWA1_44_9</name>
    <dbReference type="NCBI Taxonomy" id="1618610"/>
    <lineage>
        <taxon>Bacteria</taxon>
        <taxon>Candidatus Azamiibacteriota</taxon>
    </lineage>
</organism>
<dbReference type="PANTHER" id="PTHR43204">
    <property type="entry name" value="ABC TRANSPORTER I FAMILY MEMBER 6, CHLOROPLASTIC"/>
    <property type="match status" value="1"/>
</dbReference>
<accession>A0A0G1KEX8</accession>
<dbReference type="InterPro" id="IPR003439">
    <property type="entry name" value="ABC_transporter-like_ATP-bd"/>
</dbReference>
<keyword evidence="3" id="KW-0067">ATP-binding</keyword>
<feature type="domain" description="ABC transporter" evidence="4">
    <location>
        <begin position="5"/>
        <end position="243"/>
    </location>
</feature>
<sequence length="243" mass="26495">MSSVFSLNNLTINRAGEPVVSDVSLEVREGEIHIILGPNGSGKSTLLNAVMGHPSYEIVNGTILLDGEDVTTLPTEKKANKGITLAMQYLPAIPGVTMLSFLHRAHRLLKGDEISVPNFYKNIVEKIKEFNLDDNLLKRSVNVGFSGGEKKQGEFIQLLALEPKFALLDEIDSGVDIDSLNKIFAGIEKLRSQGTGFVIVTHLGSILEKVTPDRVSVMKGGRIVRTGDVELAREILTKGFENI</sequence>
<dbReference type="Pfam" id="PF00005">
    <property type="entry name" value="ABC_tran"/>
    <property type="match status" value="1"/>
</dbReference>
<dbReference type="PANTHER" id="PTHR43204:SF1">
    <property type="entry name" value="ABC TRANSPORTER I FAMILY MEMBER 6, CHLOROPLASTIC"/>
    <property type="match status" value="1"/>
</dbReference>
<keyword evidence="2" id="KW-0547">Nucleotide-binding</keyword>
<comment type="similarity">
    <text evidence="1">Belongs to the ABC transporter superfamily. Ycf16 family.</text>
</comment>
<dbReference type="SUPFAM" id="SSF52540">
    <property type="entry name" value="P-loop containing nucleoside triphosphate hydrolases"/>
    <property type="match status" value="1"/>
</dbReference>
<dbReference type="InterPro" id="IPR010230">
    <property type="entry name" value="FeS-cluster_ATPase_SufC"/>
</dbReference>
<dbReference type="EMBL" id="LCJQ01000003">
    <property type="protein sequence ID" value="KKT82070.1"/>
    <property type="molecule type" value="Genomic_DNA"/>
</dbReference>
<dbReference type="NCBIfam" id="TIGR01978">
    <property type="entry name" value="sufC"/>
    <property type="match status" value="1"/>
</dbReference>
<dbReference type="Proteomes" id="UP000034595">
    <property type="component" value="Unassembled WGS sequence"/>
</dbReference>
<name>A0A0G1KEX8_9BACT</name>
<dbReference type="InterPro" id="IPR003593">
    <property type="entry name" value="AAA+_ATPase"/>
</dbReference>
<reference evidence="5 6" key="1">
    <citation type="journal article" date="2015" name="Nature">
        <title>rRNA introns, odd ribosomes, and small enigmatic genomes across a large radiation of phyla.</title>
        <authorList>
            <person name="Brown C.T."/>
            <person name="Hug L.A."/>
            <person name="Thomas B.C."/>
            <person name="Sharon I."/>
            <person name="Castelle C.J."/>
            <person name="Singh A."/>
            <person name="Wilkins M.J."/>
            <person name="Williams K.H."/>
            <person name="Banfield J.F."/>
        </authorList>
    </citation>
    <scope>NUCLEOTIDE SEQUENCE [LARGE SCALE GENOMIC DNA]</scope>
</reference>
<dbReference type="AlphaFoldDB" id="A0A0G1KEX8"/>
<dbReference type="Gene3D" id="3.40.50.300">
    <property type="entry name" value="P-loop containing nucleotide triphosphate hydrolases"/>
    <property type="match status" value="1"/>
</dbReference>